<evidence type="ECO:0008006" key="3">
    <source>
        <dbReference type="Google" id="ProtNLM"/>
    </source>
</evidence>
<sequence>MKTMSEVILDRIADGTSIAQLKREYGLSQKDIITAALFGVAELREEYMALLAKNKKKKFR</sequence>
<dbReference type="AlphaFoldDB" id="A0A367ZLL8"/>
<dbReference type="EMBL" id="QOQW01000017">
    <property type="protein sequence ID" value="RCK78998.1"/>
    <property type="molecule type" value="Genomic_DNA"/>
</dbReference>
<comment type="caution">
    <text evidence="1">The sequence shown here is derived from an EMBL/GenBank/DDBJ whole genome shotgun (WGS) entry which is preliminary data.</text>
</comment>
<reference evidence="1 2" key="1">
    <citation type="submission" date="2018-05" db="EMBL/GenBank/DDBJ databases">
        <title>A metagenomic window into the 2 km-deep terrestrial subsurface aquifer revealed taxonomically and functionally diverse microbial community comprising novel uncultured bacterial lineages.</title>
        <authorList>
            <person name="Kadnikov V.V."/>
            <person name="Mardanov A.V."/>
            <person name="Beletsky A.V."/>
            <person name="Banks D."/>
            <person name="Pimenov N.V."/>
            <person name="Frank Y.A."/>
            <person name="Karnachuk O.V."/>
            <person name="Ravin N.V."/>
        </authorList>
    </citation>
    <scope>NUCLEOTIDE SEQUENCE [LARGE SCALE GENOMIC DNA]</scope>
    <source>
        <strain evidence="1">BY5</strain>
    </source>
</reference>
<gene>
    <name evidence="1" type="ORF">OZSIB_0549</name>
</gene>
<organism evidence="1 2">
    <name type="scientific">Candidatus Ozemobacter sibiricus</name>
    <dbReference type="NCBI Taxonomy" id="2268124"/>
    <lineage>
        <taxon>Bacteria</taxon>
        <taxon>Candidatus Ozemobacteria</taxon>
        <taxon>Candidatus Ozemobacterales</taxon>
        <taxon>Candidatus Ozemobacteraceae</taxon>
        <taxon>Candidatus Ozemobacter</taxon>
    </lineage>
</organism>
<name>A0A367ZLL8_9BACT</name>
<evidence type="ECO:0000313" key="1">
    <source>
        <dbReference type="EMBL" id="RCK78998.1"/>
    </source>
</evidence>
<dbReference type="Proteomes" id="UP000252355">
    <property type="component" value="Unassembled WGS sequence"/>
</dbReference>
<proteinExistence type="predicted"/>
<protein>
    <recommendedName>
        <fullName evidence="3">DUF433 domain-containing protein</fullName>
    </recommendedName>
</protein>
<evidence type="ECO:0000313" key="2">
    <source>
        <dbReference type="Proteomes" id="UP000252355"/>
    </source>
</evidence>
<accession>A0A367ZLL8</accession>